<protein>
    <recommendedName>
        <fullName evidence="3">DUF2635 domain-containing protein</fullName>
    </recommendedName>
</protein>
<evidence type="ECO:0008006" key="3">
    <source>
        <dbReference type="Google" id="ProtNLM"/>
    </source>
</evidence>
<proteinExistence type="predicted"/>
<evidence type="ECO:0000313" key="2">
    <source>
        <dbReference type="Proteomes" id="UP000540929"/>
    </source>
</evidence>
<keyword evidence="2" id="KW-1185">Reference proteome</keyword>
<reference evidence="1 2" key="1">
    <citation type="submission" date="2020-07" db="EMBL/GenBank/DDBJ databases">
        <title>Exploring microbial biodiversity for novel pathways involved in the catabolism of aromatic compounds derived from lignin.</title>
        <authorList>
            <person name="Elkins J."/>
        </authorList>
    </citation>
    <scope>NUCLEOTIDE SEQUENCE [LARGE SCALE GENOMIC DNA]</scope>
    <source>
        <strain evidence="1 2">H2C3C</strain>
    </source>
</reference>
<dbReference type="InterPro" id="IPR024400">
    <property type="entry name" value="DUF2635"/>
</dbReference>
<accession>A0A7Y9WIB8</accession>
<dbReference type="RefSeq" id="WP_179742877.1">
    <property type="nucleotide sequence ID" value="NZ_JACCAS010000001.1"/>
</dbReference>
<organism evidence="1 2">
    <name type="scientific">Paraburkholderia bryophila</name>
    <dbReference type="NCBI Taxonomy" id="420952"/>
    <lineage>
        <taxon>Bacteria</taxon>
        <taxon>Pseudomonadati</taxon>
        <taxon>Pseudomonadota</taxon>
        <taxon>Betaproteobacteria</taxon>
        <taxon>Burkholderiales</taxon>
        <taxon>Burkholderiaceae</taxon>
        <taxon>Paraburkholderia</taxon>
    </lineage>
</organism>
<sequence length="59" mass="6309">MRIKPAPGLSVRDPETKQLLPADGIDVPDDSILWTKILNDGDVVLVTAKSAPAREGEKA</sequence>
<name>A0A7Y9WIB8_9BURK</name>
<dbReference type="EMBL" id="JACCAS010000001">
    <property type="protein sequence ID" value="NYH21387.1"/>
    <property type="molecule type" value="Genomic_DNA"/>
</dbReference>
<dbReference type="AlphaFoldDB" id="A0A7Y9WIB8"/>
<dbReference type="Proteomes" id="UP000540929">
    <property type="component" value="Unassembled WGS sequence"/>
</dbReference>
<comment type="caution">
    <text evidence="1">The sequence shown here is derived from an EMBL/GenBank/DDBJ whole genome shotgun (WGS) entry which is preliminary data.</text>
</comment>
<dbReference type="Pfam" id="PF10948">
    <property type="entry name" value="DUF2635"/>
    <property type="match status" value="1"/>
</dbReference>
<evidence type="ECO:0000313" key="1">
    <source>
        <dbReference type="EMBL" id="NYH21387.1"/>
    </source>
</evidence>
<gene>
    <name evidence="1" type="ORF">GGD40_000866</name>
</gene>